<dbReference type="OrthoDB" id="9807558at2"/>
<dbReference type="PANTHER" id="PTHR30136:SF24">
    <property type="entry name" value="HTH-TYPE TRANSCRIPTIONAL REPRESSOR ALLR"/>
    <property type="match status" value="1"/>
</dbReference>
<dbReference type="Gene3D" id="3.30.450.40">
    <property type="match status" value="1"/>
</dbReference>
<dbReference type="InterPro" id="IPR005471">
    <property type="entry name" value="Tscrpt_reg_IclR_N"/>
</dbReference>
<reference evidence="6 7" key="1">
    <citation type="submission" date="2019-03" db="EMBL/GenBank/DDBJ databases">
        <title>Genomic Encyclopedia of Type Strains, Phase IV (KMG-IV): sequencing the most valuable type-strain genomes for metagenomic binning, comparative biology and taxonomic classification.</title>
        <authorList>
            <person name="Goeker M."/>
        </authorList>
    </citation>
    <scope>NUCLEOTIDE SEQUENCE [LARGE SCALE GENOMIC DNA]</scope>
    <source>
        <strain evidence="6 7">DSM 11901</strain>
    </source>
</reference>
<keyword evidence="1" id="KW-0805">Transcription regulation</keyword>
<protein>
    <submittedName>
        <fullName evidence="6">IclR family transcriptional regulator</fullName>
    </submittedName>
</protein>
<dbReference type="Pfam" id="PF09339">
    <property type="entry name" value="HTH_IclR"/>
    <property type="match status" value="1"/>
</dbReference>
<dbReference type="AlphaFoldDB" id="A0A4R6R8B9"/>
<evidence type="ECO:0000259" key="4">
    <source>
        <dbReference type="PROSITE" id="PS51077"/>
    </source>
</evidence>
<dbReference type="Gene3D" id="1.10.10.10">
    <property type="entry name" value="Winged helix-like DNA-binding domain superfamily/Winged helix DNA-binding domain"/>
    <property type="match status" value="1"/>
</dbReference>
<keyword evidence="2" id="KW-0238">DNA-binding</keyword>
<proteinExistence type="predicted"/>
<evidence type="ECO:0000259" key="5">
    <source>
        <dbReference type="PROSITE" id="PS51078"/>
    </source>
</evidence>
<evidence type="ECO:0000256" key="1">
    <source>
        <dbReference type="ARBA" id="ARBA00023015"/>
    </source>
</evidence>
<evidence type="ECO:0000313" key="7">
    <source>
        <dbReference type="Proteomes" id="UP000294593"/>
    </source>
</evidence>
<evidence type="ECO:0000313" key="6">
    <source>
        <dbReference type="EMBL" id="TDP82172.1"/>
    </source>
</evidence>
<dbReference type="PROSITE" id="PS51078">
    <property type="entry name" value="ICLR_ED"/>
    <property type="match status" value="1"/>
</dbReference>
<comment type="caution">
    <text evidence="6">The sequence shown here is derived from an EMBL/GenBank/DDBJ whole genome shotgun (WGS) entry which is preliminary data.</text>
</comment>
<keyword evidence="7" id="KW-1185">Reference proteome</keyword>
<dbReference type="InterPro" id="IPR029016">
    <property type="entry name" value="GAF-like_dom_sf"/>
</dbReference>
<organism evidence="6 7">
    <name type="scientific">Aquabacterium commune</name>
    <dbReference type="NCBI Taxonomy" id="70586"/>
    <lineage>
        <taxon>Bacteria</taxon>
        <taxon>Pseudomonadati</taxon>
        <taxon>Pseudomonadota</taxon>
        <taxon>Betaproteobacteria</taxon>
        <taxon>Burkholderiales</taxon>
        <taxon>Aquabacterium</taxon>
    </lineage>
</organism>
<dbReference type="InterPro" id="IPR036390">
    <property type="entry name" value="WH_DNA-bd_sf"/>
</dbReference>
<accession>A0A4R6R8B9</accession>
<gene>
    <name evidence="6" type="ORF">EV672_106128</name>
</gene>
<feature type="domain" description="HTH iclR-type" evidence="4">
    <location>
        <begin position="11"/>
        <end position="72"/>
    </location>
</feature>
<dbReference type="PANTHER" id="PTHR30136">
    <property type="entry name" value="HELIX-TURN-HELIX TRANSCRIPTIONAL REGULATOR, ICLR FAMILY"/>
    <property type="match status" value="1"/>
</dbReference>
<dbReference type="SMART" id="SM00346">
    <property type="entry name" value="HTH_ICLR"/>
    <property type="match status" value="1"/>
</dbReference>
<dbReference type="GO" id="GO:0003677">
    <property type="term" value="F:DNA binding"/>
    <property type="evidence" value="ECO:0007669"/>
    <property type="project" value="UniProtKB-KW"/>
</dbReference>
<dbReference type="EMBL" id="SNXW01000006">
    <property type="protein sequence ID" value="TDP82172.1"/>
    <property type="molecule type" value="Genomic_DNA"/>
</dbReference>
<dbReference type="SUPFAM" id="SSF55781">
    <property type="entry name" value="GAF domain-like"/>
    <property type="match status" value="1"/>
</dbReference>
<evidence type="ECO:0000256" key="2">
    <source>
        <dbReference type="ARBA" id="ARBA00023125"/>
    </source>
</evidence>
<dbReference type="GO" id="GO:0045892">
    <property type="term" value="P:negative regulation of DNA-templated transcription"/>
    <property type="evidence" value="ECO:0007669"/>
    <property type="project" value="TreeGrafter"/>
</dbReference>
<dbReference type="SUPFAM" id="SSF46785">
    <property type="entry name" value="Winged helix' DNA-binding domain"/>
    <property type="match status" value="1"/>
</dbReference>
<dbReference type="InterPro" id="IPR014757">
    <property type="entry name" value="Tscrpt_reg_IclR_C"/>
</dbReference>
<dbReference type="GO" id="GO:0003700">
    <property type="term" value="F:DNA-binding transcription factor activity"/>
    <property type="evidence" value="ECO:0007669"/>
    <property type="project" value="TreeGrafter"/>
</dbReference>
<sequence length="251" mass="26893">MSDPKPDSTSIQVIGRMFSLLETLAHEGDAISLKSISEQTGLHPSTAHRILNDLAVGGLVERSGPGAYRLGIRLLTLGNLVKSRLDVRELAVRPMQELHRMTGHPVSLFVRHEDEALCVERTVTERSGVQVTRVMGLRLPLTGCAAGKVLLLNESAVVLRALCAAQGTRYELVQTELGLVRQSGLAMDSESADPQLQVIVTPVHDDLGGVVASLALNVSHLSSVPPEWQDALKASAQRVSALLGWQHAASA</sequence>
<dbReference type="InterPro" id="IPR050707">
    <property type="entry name" value="HTH_MetabolicPath_Reg"/>
</dbReference>
<keyword evidence="3" id="KW-0804">Transcription</keyword>
<dbReference type="PROSITE" id="PS51077">
    <property type="entry name" value="HTH_ICLR"/>
    <property type="match status" value="1"/>
</dbReference>
<name>A0A4R6R8B9_9BURK</name>
<feature type="domain" description="IclR-ED" evidence="5">
    <location>
        <begin position="73"/>
        <end position="245"/>
    </location>
</feature>
<dbReference type="InterPro" id="IPR036388">
    <property type="entry name" value="WH-like_DNA-bd_sf"/>
</dbReference>
<dbReference type="RefSeq" id="WP_133609363.1">
    <property type="nucleotide sequence ID" value="NZ_SNXW01000006.1"/>
</dbReference>
<evidence type="ECO:0000256" key="3">
    <source>
        <dbReference type="ARBA" id="ARBA00023163"/>
    </source>
</evidence>
<dbReference type="FunFam" id="1.10.10.10:FF:000056">
    <property type="entry name" value="IclR family transcriptional regulator"/>
    <property type="match status" value="1"/>
</dbReference>
<dbReference type="Pfam" id="PF01614">
    <property type="entry name" value="IclR_C"/>
    <property type="match status" value="1"/>
</dbReference>
<dbReference type="Proteomes" id="UP000294593">
    <property type="component" value="Unassembled WGS sequence"/>
</dbReference>